<gene>
    <name evidence="2" type="ORF">WJX74_000606</name>
</gene>
<feature type="compositionally biased region" description="Polar residues" evidence="1">
    <location>
        <begin position="191"/>
        <end position="215"/>
    </location>
</feature>
<organism evidence="2 3">
    <name type="scientific">Apatococcus lobatus</name>
    <dbReference type="NCBI Taxonomy" id="904363"/>
    <lineage>
        <taxon>Eukaryota</taxon>
        <taxon>Viridiplantae</taxon>
        <taxon>Chlorophyta</taxon>
        <taxon>core chlorophytes</taxon>
        <taxon>Trebouxiophyceae</taxon>
        <taxon>Chlorellales</taxon>
        <taxon>Chlorellaceae</taxon>
        <taxon>Apatococcus</taxon>
    </lineage>
</organism>
<feature type="region of interest" description="Disordered" evidence="1">
    <location>
        <begin position="153"/>
        <end position="221"/>
    </location>
</feature>
<reference evidence="2 3" key="1">
    <citation type="journal article" date="2024" name="Nat. Commun.">
        <title>Phylogenomics reveals the evolutionary origins of lichenization in chlorophyte algae.</title>
        <authorList>
            <person name="Puginier C."/>
            <person name="Libourel C."/>
            <person name="Otte J."/>
            <person name="Skaloud P."/>
            <person name="Haon M."/>
            <person name="Grisel S."/>
            <person name="Petersen M."/>
            <person name="Berrin J.G."/>
            <person name="Delaux P.M."/>
            <person name="Dal Grande F."/>
            <person name="Keller J."/>
        </authorList>
    </citation>
    <scope>NUCLEOTIDE SEQUENCE [LARGE SCALE GENOMIC DNA]</scope>
    <source>
        <strain evidence="2 3">SAG 2145</strain>
    </source>
</reference>
<evidence type="ECO:0000256" key="1">
    <source>
        <dbReference type="SAM" id="MobiDB-lite"/>
    </source>
</evidence>
<name>A0AAW1RHC9_9CHLO</name>
<dbReference type="EMBL" id="JALJOS010000011">
    <property type="protein sequence ID" value="KAK9832880.1"/>
    <property type="molecule type" value="Genomic_DNA"/>
</dbReference>
<proteinExistence type="predicted"/>
<protein>
    <submittedName>
        <fullName evidence="2">Uncharacterized protein</fullName>
    </submittedName>
</protein>
<accession>A0AAW1RHC9</accession>
<keyword evidence="3" id="KW-1185">Reference proteome</keyword>
<dbReference type="AlphaFoldDB" id="A0AAW1RHC9"/>
<feature type="region of interest" description="Disordered" evidence="1">
    <location>
        <begin position="239"/>
        <end position="315"/>
    </location>
</feature>
<evidence type="ECO:0000313" key="3">
    <source>
        <dbReference type="Proteomes" id="UP001438707"/>
    </source>
</evidence>
<evidence type="ECO:0000313" key="2">
    <source>
        <dbReference type="EMBL" id="KAK9832880.1"/>
    </source>
</evidence>
<feature type="compositionally biased region" description="Polar residues" evidence="1">
    <location>
        <begin position="295"/>
        <end position="306"/>
    </location>
</feature>
<dbReference type="Proteomes" id="UP001438707">
    <property type="component" value="Unassembled WGS sequence"/>
</dbReference>
<sequence>MLGAASFIEGAQPSPASRELAVFSTLLSKFQGRAWDWSGKSLSTFSTRVRHEREADKAPGFHLRRGFKLDFFWTILGLRKVVVSASLKAPQEASVVVASTSSRLAEAARSGVARPPHMTETVKPNIHAMAGANAAEQLSASSAFSRNGYHQKMRAHSIDSNSSSRSSATESLVRSSLNGKRLSDVCEDQSMDGSQQPSPHQPRAQTNMGQSNSSEQSRDSGKGILGWIQSFANLGRRTQSSIDMPVPPKVQGDALQASVPRRSYSESELVPRRRAAGEYIRPSAEVAAPHRRSTESQIDTRPSSEYSHGRPSVHEDDYQAIMQRRRKAVEALFAGEGLDNHFLNEELAARSSLFNSGN</sequence>
<feature type="compositionally biased region" description="Low complexity" evidence="1">
    <location>
        <begin position="158"/>
        <end position="176"/>
    </location>
</feature>
<comment type="caution">
    <text evidence="2">The sequence shown here is derived from an EMBL/GenBank/DDBJ whole genome shotgun (WGS) entry which is preliminary data.</text>
</comment>